<keyword evidence="1" id="KW-1133">Transmembrane helix</keyword>
<dbReference type="eggNOG" id="COG0438">
    <property type="taxonomic scope" value="Bacteria"/>
</dbReference>
<keyword evidence="1" id="KW-0472">Membrane</keyword>
<dbReference type="InterPro" id="IPR028098">
    <property type="entry name" value="Glyco_trans_4-like_N"/>
</dbReference>
<dbReference type="InterPro" id="IPR002123">
    <property type="entry name" value="Plipid/glycerol_acylTrfase"/>
</dbReference>
<evidence type="ECO:0000313" key="4">
    <source>
        <dbReference type="Proteomes" id="UP000000503"/>
    </source>
</evidence>
<dbReference type="PANTHER" id="PTHR45947">
    <property type="entry name" value="SULFOQUINOVOSYL TRANSFERASE SQD2"/>
    <property type="match status" value="1"/>
</dbReference>
<sequence>MVIVFVIDNYGILTNGTTMTAFRFVEALNMRGHQVRVVSVGVHGPDMYSVPERYIPIVTPVARKQSMIFAKYDKKVMQEALTGADVVHFFMPWQVARKGLGLAKKMGIPATAAFHVQPENITYGAGLGPWGAPIAFFIYFWFRFSFYRRVEHIHCPSPFIARELVKHHYTGRLHVISNGVSYAFSPVSQSLDLPGAIYPAPNFQGPEVHPSTDSGGNRLFHILMVGRFAPEKRQDVLIKAIKLSKYEDRIQLHLAGAGPREGYLRWLAKSLTNPVTFGFYQQEELINLIHSCDLYVHAADVEIEAIACLEAIACGKVPVISNSKKSATGQFALDERSLFKAGSSRDLAHKIEYWIEHPEERYRMGPAYTERAKVYRLDYSIRKAEQMFDAARQDEQTRRLEKQNPGREYKRRINKGIPTRLFSIVFYYIVAIPLLWLYCTFVLRVRIKNRKVLRKVRRKSGAVLVANHVHTLDSAMVGLAAFPKKPVFTSLPSNFKLPVAGFLVNALGSVPIPETLTEGRIFFYELSRLLRHRRFIHVFPEGELVKFDEQLRPFKRGAFQLAVEASVPVVPIRISFKKRSWGLLRFLFGQTIYVRIGNPQYPDPHLLQRESTTDLMERTRQEMERLAGNGK</sequence>
<dbReference type="HOGENOM" id="CLU_436615_0_0_12"/>
<feature type="transmembrane region" description="Helical" evidence="1">
    <location>
        <begin position="421"/>
        <end position="445"/>
    </location>
</feature>
<dbReference type="InterPro" id="IPR050194">
    <property type="entry name" value="Glycosyltransferase_grp1"/>
</dbReference>
<dbReference type="Pfam" id="PF13439">
    <property type="entry name" value="Glyco_transf_4"/>
    <property type="match status" value="1"/>
</dbReference>
<evidence type="ECO:0000313" key="3">
    <source>
        <dbReference type="EMBL" id="AEJ20378.1"/>
    </source>
</evidence>
<dbReference type="eggNOG" id="COG0204">
    <property type="taxonomic scope" value="Bacteria"/>
</dbReference>
<keyword evidence="4" id="KW-1185">Reference proteome</keyword>
<dbReference type="SUPFAM" id="SSF53756">
    <property type="entry name" value="UDP-Glycosyltransferase/glycogen phosphorylase"/>
    <property type="match status" value="1"/>
</dbReference>
<dbReference type="EMBL" id="CP002868">
    <property type="protein sequence ID" value="AEJ20378.1"/>
    <property type="molecule type" value="Genomic_DNA"/>
</dbReference>
<dbReference type="PANTHER" id="PTHR45947:SF3">
    <property type="entry name" value="SULFOQUINOVOSYL TRANSFERASE SQD2"/>
    <property type="match status" value="1"/>
</dbReference>
<dbReference type="GO" id="GO:0016757">
    <property type="term" value="F:glycosyltransferase activity"/>
    <property type="evidence" value="ECO:0007669"/>
    <property type="project" value="InterPro"/>
</dbReference>
<dbReference type="Gene3D" id="3.40.50.2000">
    <property type="entry name" value="Glycogen Phosphorylase B"/>
    <property type="match status" value="2"/>
</dbReference>
<evidence type="ECO:0000256" key="1">
    <source>
        <dbReference type="SAM" id="Phobius"/>
    </source>
</evidence>
<feature type="domain" description="Phospholipid/glycerol acyltransferase" evidence="2">
    <location>
        <begin position="462"/>
        <end position="577"/>
    </location>
</feature>
<protein>
    <submittedName>
        <fullName evidence="3">Glycosyl transferase group 1</fullName>
    </submittedName>
</protein>
<evidence type="ECO:0000259" key="2">
    <source>
        <dbReference type="SMART" id="SM00563"/>
    </source>
</evidence>
<dbReference type="AlphaFoldDB" id="F8F352"/>
<dbReference type="STRING" id="744872.Spica_2265"/>
<dbReference type="SMART" id="SM00563">
    <property type="entry name" value="PlsC"/>
    <property type="match status" value="1"/>
</dbReference>
<dbReference type="Pfam" id="PF00534">
    <property type="entry name" value="Glycos_transf_1"/>
    <property type="match status" value="1"/>
</dbReference>
<organism evidence="3 4">
    <name type="scientific">Gracilinema caldarium (strain ATCC 51460 / DSM 7334 / H1)</name>
    <name type="common">Treponema caldarium</name>
    <dbReference type="NCBI Taxonomy" id="744872"/>
    <lineage>
        <taxon>Bacteria</taxon>
        <taxon>Pseudomonadati</taxon>
        <taxon>Spirochaetota</taxon>
        <taxon>Spirochaetia</taxon>
        <taxon>Spirochaetales</taxon>
        <taxon>Breznakiellaceae</taxon>
        <taxon>Gracilinema</taxon>
    </lineage>
</organism>
<keyword evidence="1" id="KW-0812">Transmembrane</keyword>
<proteinExistence type="predicted"/>
<reference evidence="4" key="1">
    <citation type="journal article" date="2013" name="Stand. Genomic Sci.">
        <title>Genome sequence of the thermophilic fresh-water bacterium Spirochaeta caldaria type strain (H1(T)), reclassification of Spirochaeta caldaria, Spirochaeta stenostrepta, and Spirochaeta zuelzerae in the genus Treponema as Treponema caldaria comb. nov., Treponema stenostrepta comb. nov., and Treponema zuelzerae comb. nov., and emendation of the genus Treponema.</title>
        <authorList>
            <person name="Abt B."/>
            <person name="Goker M."/>
            <person name="Scheuner C."/>
            <person name="Han C."/>
            <person name="Lu M."/>
            <person name="Misra M."/>
            <person name="Lapidus A."/>
            <person name="Nolan M."/>
            <person name="Lucas S."/>
            <person name="Hammon N."/>
            <person name="Deshpande S."/>
            <person name="Cheng J.F."/>
            <person name="Tapia R."/>
            <person name="Goodwin L.A."/>
            <person name="Pitluck S."/>
            <person name="Liolios K."/>
            <person name="Pagani I."/>
            <person name="Ivanova N."/>
            <person name="Mavromatis K."/>
            <person name="Mikhailova N."/>
            <person name="Huntemann M."/>
            <person name="Pati A."/>
            <person name="Chen A."/>
            <person name="Palaniappan K."/>
            <person name="Land M."/>
            <person name="Hauser L."/>
            <person name="Jeffries C.D."/>
            <person name="Rohde M."/>
            <person name="Spring S."/>
            <person name="Gronow S."/>
            <person name="Detter J.C."/>
            <person name="Bristow J."/>
            <person name="Eisen J.A."/>
            <person name="Markowitz V."/>
            <person name="Hugenholtz P."/>
            <person name="Kyrpides N.C."/>
            <person name="Woyke T."/>
            <person name="Klenk H.P."/>
        </authorList>
    </citation>
    <scope>NUCLEOTIDE SEQUENCE</scope>
    <source>
        <strain evidence="4">ATCC 51460 / DSM 7334 / H1</strain>
    </source>
</reference>
<dbReference type="KEGG" id="scd:Spica_2265"/>
<dbReference type="OrthoDB" id="9802525at2"/>
<dbReference type="Pfam" id="PF01553">
    <property type="entry name" value="Acyltransferase"/>
    <property type="match status" value="1"/>
</dbReference>
<name>F8F352_GRAC1</name>
<dbReference type="Proteomes" id="UP000000503">
    <property type="component" value="Chromosome"/>
</dbReference>
<dbReference type="RefSeq" id="WP_013969659.1">
    <property type="nucleotide sequence ID" value="NC_015732.1"/>
</dbReference>
<accession>F8F352</accession>
<dbReference type="InterPro" id="IPR001296">
    <property type="entry name" value="Glyco_trans_1"/>
</dbReference>
<gene>
    <name evidence="3" type="ordered locus">Spica_2265</name>
</gene>
<dbReference type="CDD" id="cd07989">
    <property type="entry name" value="LPLAT_AGPAT-like"/>
    <property type="match status" value="1"/>
</dbReference>
<keyword evidence="3" id="KW-0808">Transferase</keyword>
<dbReference type="GO" id="GO:0016746">
    <property type="term" value="F:acyltransferase activity"/>
    <property type="evidence" value="ECO:0007669"/>
    <property type="project" value="InterPro"/>
</dbReference>
<dbReference type="SUPFAM" id="SSF69593">
    <property type="entry name" value="Glycerol-3-phosphate (1)-acyltransferase"/>
    <property type="match status" value="1"/>
</dbReference>